<proteinExistence type="predicted"/>
<dbReference type="Gene3D" id="2.70.70.10">
    <property type="entry name" value="Glucose Permease (Domain IIA)"/>
    <property type="match status" value="1"/>
</dbReference>
<dbReference type="PANTHER" id="PTHR21666:SF289">
    <property type="entry name" value="L-ALA--D-GLU ENDOPEPTIDASE"/>
    <property type="match status" value="1"/>
</dbReference>
<dbReference type="EMBL" id="ONZF01000004">
    <property type="protein sequence ID" value="SPJ24481.1"/>
    <property type="molecule type" value="Genomic_DNA"/>
</dbReference>
<dbReference type="Pfam" id="PF01551">
    <property type="entry name" value="Peptidase_M23"/>
    <property type="match status" value="1"/>
</dbReference>
<dbReference type="InterPro" id="IPR050570">
    <property type="entry name" value="Cell_wall_metabolism_enzyme"/>
</dbReference>
<dbReference type="RefSeq" id="WP_108894306.1">
    <property type="nucleotide sequence ID" value="NZ_ONZF01000004.1"/>
</dbReference>
<name>A0A2R8BWE6_9RHOB</name>
<reference evidence="3 4" key="1">
    <citation type="submission" date="2018-03" db="EMBL/GenBank/DDBJ databases">
        <authorList>
            <person name="Keele B.F."/>
        </authorList>
    </citation>
    <scope>NUCLEOTIDE SEQUENCE [LARGE SCALE GENOMIC DNA]</scope>
    <source>
        <strain evidence="3 4">CECT 8504</strain>
    </source>
</reference>
<feature type="domain" description="M23ase beta-sheet core" evidence="2">
    <location>
        <begin position="59"/>
        <end position="177"/>
    </location>
</feature>
<sequence length="319" mass="33768">MRLALPLMLVAAPAASQQIVLQQPVDCDLGQTCFIQQYVDHDSSPDARDHTCGPLSYDGHKGTDFALPSLDAMARGVDVLAAAPGVVRGVRDGMPDIASNDANAEGLDGRDCGNGVVLDHANGWETQYCHMKLNSISVASGDQVTPETVLGEIGLSGRTMFPHLHLSVRRSGDVVDPFAPKAVQDCTQDQGQQLFTPAIDYSPGGLIASGFSDGVPDYSAIKAGTAASANMSADAPALVIWGYAFGAQAGDILRMRIDGPDEEVMSEDQMIEAAKAQLFHAIGRRTPAGGWPAGDYSGRIELIRDGQSIDTEDTMVRLR</sequence>
<evidence type="ECO:0000259" key="2">
    <source>
        <dbReference type="Pfam" id="PF01551"/>
    </source>
</evidence>
<dbReference type="InterPro" id="IPR011055">
    <property type="entry name" value="Dup_hybrid_motif"/>
</dbReference>
<evidence type="ECO:0000313" key="4">
    <source>
        <dbReference type="Proteomes" id="UP000244912"/>
    </source>
</evidence>
<dbReference type="AlphaFoldDB" id="A0A2R8BWE6"/>
<dbReference type="GO" id="GO:0004222">
    <property type="term" value="F:metalloendopeptidase activity"/>
    <property type="evidence" value="ECO:0007669"/>
    <property type="project" value="TreeGrafter"/>
</dbReference>
<dbReference type="InterPro" id="IPR016047">
    <property type="entry name" value="M23ase_b-sheet_dom"/>
</dbReference>
<protein>
    <recommendedName>
        <fullName evidence="2">M23ase beta-sheet core domain-containing protein</fullName>
    </recommendedName>
</protein>
<dbReference type="Proteomes" id="UP000244912">
    <property type="component" value="Unassembled WGS sequence"/>
</dbReference>
<gene>
    <name evidence="3" type="ORF">PAA8504_02312</name>
</gene>
<evidence type="ECO:0000313" key="3">
    <source>
        <dbReference type="EMBL" id="SPJ24481.1"/>
    </source>
</evidence>
<evidence type="ECO:0000256" key="1">
    <source>
        <dbReference type="ARBA" id="ARBA00022729"/>
    </source>
</evidence>
<dbReference type="SUPFAM" id="SSF51261">
    <property type="entry name" value="Duplicated hybrid motif"/>
    <property type="match status" value="1"/>
</dbReference>
<keyword evidence="4" id="KW-1185">Reference proteome</keyword>
<dbReference type="CDD" id="cd12797">
    <property type="entry name" value="M23_peptidase"/>
    <property type="match status" value="1"/>
</dbReference>
<organism evidence="3 4">
    <name type="scientific">Palleronia abyssalis</name>
    <dbReference type="NCBI Taxonomy" id="1501240"/>
    <lineage>
        <taxon>Bacteria</taxon>
        <taxon>Pseudomonadati</taxon>
        <taxon>Pseudomonadota</taxon>
        <taxon>Alphaproteobacteria</taxon>
        <taxon>Rhodobacterales</taxon>
        <taxon>Roseobacteraceae</taxon>
        <taxon>Palleronia</taxon>
    </lineage>
</organism>
<dbReference type="PANTHER" id="PTHR21666">
    <property type="entry name" value="PEPTIDASE-RELATED"/>
    <property type="match status" value="1"/>
</dbReference>
<keyword evidence="1" id="KW-0732">Signal</keyword>
<dbReference type="OrthoDB" id="5489603at2"/>
<accession>A0A2R8BWE6</accession>